<evidence type="ECO:0000313" key="2">
    <source>
        <dbReference type="EMBL" id="CAG6605996.1"/>
    </source>
</evidence>
<sequence length="135" mass="16158">MIDQKIKTQCVMFDNAMINQSHVNQLVDLNLKKQMKISKKFMYLLERYLKNREDALKNVKKDNKTNEAKDKTEKPQNDETEKQEESRKHLDAKREQKMININKIEQPVDKGSSKNMKHMVLFKHEEKKYTPTNTF</sequence>
<evidence type="ECO:0000256" key="1">
    <source>
        <dbReference type="SAM" id="MobiDB-lite"/>
    </source>
</evidence>
<dbReference type="EMBL" id="HBUF01001696">
    <property type="protein sequence ID" value="CAG6605996.1"/>
    <property type="molecule type" value="Transcribed_RNA"/>
</dbReference>
<proteinExistence type="predicted"/>
<dbReference type="AlphaFoldDB" id="A0A8D8LBF9"/>
<accession>A0A8D8LBF9</accession>
<organism evidence="2">
    <name type="scientific">Cacopsylla melanoneura</name>
    <dbReference type="NCBI Taxonomy" id="428564"/>
    <lineage>
        <taxon>Eukaryota</taxon>
        <taxon>Metazoa</taxon>
        <taxon>Ecdysozoa</taxon>
        <taxon>Arthropoda</taxon>
        <taxon>Hexapoda</taxon>
        <taxon>Insecta</taxon>
        <taxon>Pterygota</taxon>
        <taxon>Neoptera</taxon>
        <taxon>Paraneoptera</taxon>
        <taxon>Hemiptera</taxon>
        <taxon>Sternorrhyncha</taxon>
        <taxon>Psylloidea</taxon>
        <taxon>Psyllidae</taxon>
        <taxon>Psyllinae</taxon>
        <taxon>Cacopsylla</taxon>
    </lineage>
</organism>
<name>A0A8D8LBF9_9HEMI</name>
<feature type="region of interest" description="Disordered" evidence="1">
    <location>
        <begin position="57"/>
        <end position="112"/>
    </location>
</feature>
<protein>
    <submittedName>
        <fullName evidence="2">Uncharacterized protein</fullName>
    </submittedName>
</protein>
<feature type="compositionally biased region" description="Basic and acidic residues" evidence="1">
    <location>
        <begin position="57"/>
        <end position="97"/>
    </location>
</feature>
<reference evidence="2" key="1">
    <citation type="submission" date="2021-05" db="EMBL/GenBank/DDBJ databases">
        <authorList>
            <person name="Alioto T."/>
            <person name="Alioto T."/>
            <person name="Gomez Garrido J."/>
        </authorList>
    </citation>
    <scope>NUCLEOTIDE SEQUENCE</scope>
</reference>